<organism evidence="1">
    <name type="scientific">candidate division WOR-3 bacterium</name>
    <dbReference type="NCBI Taxonomy" id="2052148"/>
    <lineage>
        <taxon>Bacteria</taxon>
        <taxon>Bacteria division WOR-3</taxon>
    </lineage>
</organism>
<evidence type="ECO:0000313" key="1">
    <source>
        <dbReference type="EMBL" id="HGL16870.1"/>
    </source>
</evidence>
<gene>
    <name evidence="1" type="ORF">ENU66_00795</name>
</gene>
<dbReference type="AlphaFoldDB" id="A0A7V4E3S9"/>
<proteinExistence type="predicted"/>
<protein>
    <submittedName>
        <fullName evidence="1">Uncharacterized protein</fullName>
    </submittedName>
</protein>
<dbReference type="EMBL" id="DTDJ01000011">
    <property type="protein sequence ID" value="HGL16870.1"/>
    <property type="molecule type" value="Genomic_DNA"/>
</dbReference>
<accession>A0A7V4E3S9</accession>
<reference evidence="1" key="1">
    <citation type="journal article" date="2020" name="mSystems">
        <title>Genome- and Community-Level Interaction Insights into Carbon Utilization and Element Cycling Functions of Hydrothermarchaeota in Hydrothermal Sediment.</title>
        <authorList>
            <person name="Zhou Z."/>
            <person name="Liu Y."/>
            <person name="Xu W."/>
            <person name="Pan J."/>
            <person name="Luo Z.H."/>
            <person name="Li M."/>
        </authorList>
    </citation>
    <scope>NUCLEOTIDE SEQUENCE [LARGE SCALE GENOMIC DNA]</scope>
    <source>
        <strain evidence="1">SpSt-69</strain>
    </source>
</reference>
<name>A0A7V4E3S9_UNCW3</name>
<dbReference type="PROSITE" id="PS51257">
    <property type="entry name" value="PROKAR_LIPOPROTEIN"/>
    <property type="match status" value="1"/>
</dbReference>
<sequence>MKRFLPVVALAILFAGCNLKIEEWNSNKVLPLDVSVPALNKTYSMADFVSDNPRYLTIGNDTIYFAEDTTITNTYLAIDSTFNVTFSHGLPDILDTVNSVISSRIPLIQVTIRLKGEVIQPFHLECISSYYKEGVLERSDTVDVALNNTGPVDTTIIITLTDIPIGPFALNARGRGAVGVIQVDTLYVGYKMPSLIDLRGDTLVFDEIAIEIDSTIIEAAQKGLIDTLQFSMFGGNRLPVGLSFNTWVVNKEKTDSASVFEVDFNPAPVNNQGFAIAETSWSITAKLPKRVIDFLTRDTIYIHQSVIIPQMARPVVVRSVDYIRYGGYIRIVGNLDFEKLSE</sequence>
<comment type="caution">
    <text evidence="1">The sequence shown here is derived from an EMBL/GenBank/DDBJ whole genome shotgun (WGS) entry which is preliminary data.</text>
</comment>